<reference evidence="1 2" key="1">
    <citation type="submission" date="2019-03" db="EMBL/GenBank/DDBJ databases">
        <title>Dyadobacter AR-3-6 sp. nov., isolated from arctic soil.</title>
        <authorList>
            <person name="Chaudhary D.K."/>
        </authorList>
    </citation>
    <scope>NUCLEOTIDE SEQUENCE [LARGE SCALE GENOMIC DNA]</scope>
    <source>
        <strain evidence="1 2">AR-3-6</strain>
    </source>
</reference>
<accession>A0A4R5DEF6</accession>
<gene>
    <name evidence="1" type="ORF">E0F88_32250</name>
</gene>
<protein>
    <submittedName>
        <fullName evidence="1">Uncharacterized protein</fullName>
    </submittedName>
</protein>
<name>A0A4R5DEF6_9BACT</name>
<dbReference type="EMBL" id="SMFL01000024">
    <property type="protein sequence ID" value="TDE08703.1"/>
    <property type="molecule type" value="Genomic_DNA"/>
</dbReference>
<evidence type="ECO:0000313" key="2">
    <source>
        <dbReference type="Proteomes" id="UP000294850"/>
    </source>
</evidence>
<evidence type="ECO:0000313" key="1">
    <source>
        <dbReference type="EMBL" id="TDE08703.1"/>
    </source>
</evidence>
<comment type="caution">
    <text evidence="1">The sequence shown here is derived from an EMBL/GenBank/DDBJ whole genome shotgun (WGS) entry which is preliminary data.</text>
</comment>
<dbReference type="Proteomes" id="UP000294850">
    <property type="component" value="Unassembled WGS sequence"/>
</dbReference>
<keyword evidence="2" id="KW-1185">Reference proteome</keyword>
<proteinExistence type="predicted"/>
<dbReference type="AlphaFoldDB" id="A0A4R5DEF6"/>
<sequence>MIATEQMAQLSQEQALRKITELIDSIPDVKAAGRQTAKHNRWLNNGLSLLKNVFGESSMFFTQLDNFTWSETGSMIIHDARNYDYEVSQRHANAFVRQLEAAKGLLLSVRDQIEQDGVYQSNTSNSDAASEIIRVLNIGNSKLRKVIRTTPSMEKEIQDSFENLLIGAEIKYSREFPRIEYSSKQYVPDFSFPDYDLIVEIKLCKDSPKLLIAQINDDILAYKTEFHNIIFIVYDIGQIRDADIFKESFEKNEAVFVQIVKH</sequence>
<organism evidence="1 2">
    <name type="scientific">Dyadobacter psychrotolerans</name>
    <dbReference type="NCBI Taxonomy" id="2541721"/>
    <lineage>
        <taxon>Bacteria</taxon>
        <taxon>Pseudomonadati</taxon>
        <taxon>Bacteroidota</taxon>
        <taxon>Cytophagia</taxon>
        <taxon>Cytophagales</taxon>
        <taxon>Spirosomataceae</taxon>
        <taxon>Dyadobacter</taxon>
    </lineage>
</organism>
<dbReference type="Pfam" id="PF18742">
    <property type="entry name" value="DpnII-MboI"/>
    <property type="match status" value="1"/>
</dbReference>